<name>A0AAW8B4T4_9GAMM</name>
<reference evidence="8" key="2">
    <citation type="submission" date="2023-08" db="EMBL/GenBank/DDBJ databases">
        <authorList>
            <person name="Luo J."/>
        </authorList>
    </citation>
    <scope>NUCLEOTIDE SEQUENCE</scope>
    <source>
        <strain evidence="8">DSM 25064</strain>
    </source>
</reference>
<dbReference type="EMBL" id="JAUUUU010000003">
    <property type="protein sequence ID" value="MDP1520721.1"/>
    <property type="molecule type" value="Genomic_DNA"/>
</dbReference>
<comment type="similarity">
    <text evidence="2">Belongs to the DoxX family.</text>
</comment>
<keyword evidence="6 7" id="KW-0472">Membrane</keyword>
<evidence type="ECO:0000256" key="2">
    <source>
        <dbReference type="ARBA" id="ARBA00006679"/>
    </source>
</evidence>
<comment type="caution">
    <text evidence="8">The sequence shown here is derived from an EMBL/GenBank/DDBJ whole genome shotgun (WGS) entry which is preliminary data.</text>
</comment>
<feature type="transmembrane region" description="Helical" evidence="7">
    <location>
        <begin position="47"/>
        <end position="68"/>
    </location>
</feature>
<evidence type="ECO:0000256" key="7">
    <source>
        <dbReference type="SAM" id="Phobius"/>
    </source>
</evidence>
<dbReference type="GO" id="GO:0005886">
    <property type="term" value="C:plasma membrane"/>
    <property type="evidence" value="ECO:0007669"/>
    <property type="project" value="UniProtKB-SubCell"/>
</dbReference>
<dbReference type="PANTHER" id="PTHR33452">
    <property type="entry name" value="OXIDOREDUCTASE CATD-RELATED"/>
    <property type="match status" value="1"/>
</dbReference>
<dbReference type="Pfam" id="PF07681">
    <property type="entry name" value="DoxX"/>
    <property type="match status" value="1"/>
</dbReference>
<organism evidence="8 9">
    <name type="scientific">Porticoccus litoralis</name>
    <dbReference type="NCBI Taxonomy" id="434086"/>
    <lineage>
        <taxon>Bacteria</taxon>
        <taxon>Pseudomonadati</taxon>
        <taxon>Pseudomonadota</taxon>
        <taxon>Gammaproteobacteria</taxon>
        <taxon>Cellvibrionales</taxon>
        <taxon>Porticoccaceae</taxon>
        <taxon>Porticoccus</taxon>
    </lineage>
</organism>
<dbReference type="Proteomes" id="UP001178354">
    <property type="component" value="Unassembled WGS sequence"/>
</dbReference>
<comment type="subcellular location">
    <subcellularLocation>
        <location evidence="1">Cell membrane</location>
        <topology evidence="1">Multi-pass membrane protein</topology>
    </subcellularLocation>
</comment>
<dbReference type="InterPro" id="IPR032808">
    <property type="entry name" value="DoxX"/>
</dbReference>
<keyword evidence="4 7" id="KW-0812">Transmembrane</keyword>
<feature type="transmembrane region" description="Helical" evidence="7">
    <location>
        <begin position="108"/>
        <end position="127"/>
    </location>
</feature>
<protein>
    <submittedName>
        <fullName evidence="8">DoxX family protein</fullName>
    </submittedName>
</protein>
<evidence type="ECO:0000256" key="1">
    <source>
        <dbReference type="ARBA" id="ARBA00004651"/>
    </source>
</evidence>
<evidence type="ECO:0000313" key="8">
    <source>
        <dbReference type="EMBL" id="MDP1520721.1"/>
    </source>
</evidence>
<feature type="transmembrane region" description="Helical" evidence="7">
    <location>
        <begin position="12"/>
        <end position="35"/>
    </location>
</feature>
<gene>
    <name evidence="8" type="ORF">Q8A57_07070</name>
</gene>
<evidence type="ECO:0000256" key="3">
    <source>
        <dbReference type="ARBA" id="ARBA00022475"/>
    </source>
</evidence>
<evidence type="ECO:0000313" key="9">
    <source>
        <dbReference type="Proteomes" id="UP001178354"/>
    </source>
</evidence>
<dbReference type="PANTHER" id="PTHR33452:SF1">
    <property type="entry name" value="INNER MEMBRANE PROTEIN YPHA-RELATED"/>
    <property type="match status" value="1"/>
</dbReference>
<reference evidence="8" key="1">
    <citation type="journal article" date="2010" name="Int. J. Syst. Evol. Microbiol.">
        <title>Porticoccus litoralis gen. nov., sp. nov., a gammaproteobacterium isolated from the Yellow Sea.</title>
        <authorList>
            <person name="Oh H.M."/>
            <person name="Kim H."/>
            <person name="Kim K.M."/>
            <person name="Min G.S."/>
            <person name="Cho J.C."/>
        </authorList>
    </citation>
    <scope>NUCLEOTIDE SEQUENCE</scope>
    <source>
        <strain evidence="8">DSM 25064</strain>
    </source>
</reference>
<evidence type="ECO:0000256" key="4">
    <source>
        <dbReference type="ARBA" id="ARBA00022692"/>
    </source>
</evidence>
<sequence>MMNTPTNYGTTLLRISLGVIYIAHSLYLKLVIFTLPGTAAFFESLGLPAFLAYATFAAEAIGGVALVLGYQARWAALALLPIALGATWAHSGAGWVFSNAGGGWEYPLFLAIATAVIALQGNGSLALQQEKVVLE</sequence>
<keyword evidence="9" id="KW-1185">Reference proteome</keyword>
<feature type="transmembrane region" description="Helical" evidence="7">
    <location>
        <begin position="75"/>
        <end position="96"/>
    </location>
</feature>
<evidence type="ECO:0000256" key="5">
    <source>
        <dbReference type="ARBA" id="ARBA00022989"/>
    </source>
</evidence>
<evidence type="ECO:0000256" key="6">
    <source>
        <dbReference type="ARBA" id="ARBA00023136"/>
    </source>
</evidence>
<dbReference type="InterPro" id="IPR051907">
    <property type="entry name" value="DoxX-like_oxidoreductase"/>
</dbReference>
<keyword evidence="5 7" id="KW-1133">Transmembrane helix</keyword>
<dbReference type="RefSeq" id="WP_305170295.1">
    <property type="nucleotide sequence ID" value="NZ_JAUUUU010000003.1"/>
</dbReference>
<accession>A0AAW8B4T4</accession>
<dbReference type="AlphaFoldDB" id="A0AAW8B4T4"/>
<keyword evidence="3" id="KW-1003">Cell membrane</keyword>
<proteinExistence type="inferred from homology"/>